<feature type="domain" description="Aminotransferase class I/classII large" evidence="2">
    <location>
        <begin position="1"/>
        <end position="226"/>
    </location>
</feature>
<dbReference type="GeneID" id="17322889"/>
<dbReference type="Proteomes" id="UP000012073">
    <property type="component" value="Unassembled WGS sequence"/>
</dbReference>
<reference evidence="4" key="1">
    <citation type="journal article" date="2013" name="Proc. Natl. Acad. Sci. U.S.A.">
        <title>Genome structure and metabolic features in the red seaweed Chondrus crispus shed light on evolution of the Archaeplastida.</title>
        <authorList>
            <person name="Collen J."/>
            <person name="Porcel B."/>
            <person name="Carre W."/>
            <person name="Ball S.G."/>
            <person name="Chaparro C."/>
            <person name="Tonon T."/>
            <person name="Barbeyron T."/>
            <person name="Michel G."/>
            <person name="Noel B."/>
            <person name="Valentin K."/>
            <person name="Elias M."/>
            <person name="Artiguenave F."/>
            <person name="Arun A."/>
            <person name="Aury J.M."/>
            <person name="Barbosa-Neto J.F."/>
            <person name="Bothwell J.H."/>
            <person name="Bouget F.Y."/>
            <person name="Brillet L."/>
            <person name="Cabello-Hurtado F."/>
            <person name="Capella-Gutierrez S."/>
            <person name="Charrier B."/>
            <person name="Cladiere L."/>
            <person name="Cock J.M."/>
            <person name="Coelho S.M."/>
            <person name="Colleoni C."/>
            <person name="Czjzek M."/>
            <person name="Da Silva C."/>
            <person name="Delage L."/>
            <person name="Denoeud F."/>
            <person name="Deschamps P."/>
            <person name="Dittami S.M."/>
            <person name="Gabaldon T."/>
            <person name="Gachon C.M."/>
            <person name="Groisillier A."/>
            <person name="Herve C."/>
            <person name="Jabbari K."/>
            <person name="Katinka M."/>
            <person name="Kloareg B."/>
            <person name="Kowalczyk N."/>
            <person name="Labadie K."/>
            <person name="Leblanc C."/>
            <person name="Lopez P.J."/>
            <person name="McLachlan D.H."/>
            <person name="Meslet-Cladiere L."/>
            <person name="Moustafa A."/>
            <person name="Nehr Z."/>
            <person name="Nyvall Collen P."/>
            <person name="Panaud O."/>
            <person name="Partensky F."/>
            <person name="Poulain J."/>
            <person name="Rensing S.A."/>
            <person name="Rousvoal S."/>
            <person name="Samson G."/>
            <person name="Symeonidi A."/>
            <person name="Weissenbach J."/>
            <person name="Zambounis A."/>
            <person name="Wincker P."/>
            <person name="Boyen C."/>
        </authorList>
    </citation>
    <scope>NUCLEOTIDE SEQUENCE [LARGE SCALE GENOMIC DNA]</scope>
    <source>
        <strain evidence="4">cv. Stackhouse</strain>
    </source>
</reference>
<dbReference type="STRING" id="2769.R7QC34"/>
<accession>R7QC34</accession>
<dbReference type="PRINTS" id="PR00753">
    <property type="entry name" value="ACCSYNTHASE"/>
</dbReference>
<gene>
    <name evidence="3" type="ORF">CHC_T00003413001</name>
</gene>
<dbReference type="Gene3D" id="3.40.640.10">
    <property type="entry name" value="Type I PLP-dependent aspartate aminotransferase-like (Major domain)"/>
    <property type="match status" value="1"/>
</dbReference>
<dbReference type="Gene3D" id="3.90.1150.10">
    <property type="entry name" value="Aspartate Aminotransferase, domain 1"/>
    <property type="match status" value="1"/>
</dbReference>
<dbReference type="InterPro" id="IPR015421">
    <property type="entry name" value="PyrdxlP-dep_Trfase_major"/>
</dbReference>
<sequence length="235" mass="26578">MLVVCSPNNPTGEVLDKETVVDVVRWARANGLHVVFDEVYANSVHAEGKEFCSVASALQGDLGDDVHVVWSFSKDFCLSGARVGILYSQNRDLMRSVDAFLSPLMSTSTPTQWALQAMIEDQPWLDDYFAANRRRLRHAYSRCTALLDDMAVPYVNAHAGLFVWADFRKWMSAESEECEMHLWRRFCDAKVFLTPASQCFGQRYGFFRICFAAVDVATCQVALNRIKQALVMARL</sequence>
<evidence type="ECO:0000259" key="2">
    <source>
        <dbReference type="Pfam" id="PF00155"/>
    </source>
</evidence>
<evidence type="ECO:0000313" key="3">
    <source>
        <dbReference type="EMBL" id="CDF35358.1"/>
    </source>
</evidence>
<dbReference type="InterPro" id="IPR004839">
    <property type="entry name" value="Aminotransferase_I/II_large"/>
</dbReference>
<organism evidence="3 4">
    <name type="scientific">Chondrus crispus</name>
    <name type="common">Carrageen Irish moss</name>
    <name type="synonym">Polymorpha crispa</name>
    <dbReference type="NCBI Taxonomy" id="2769"/>
    <lineage>
        <taxon>Eukaryota</taxon>
        <taxon>Rhodophyta</taxon>
        <taxon>Florideophyceae</taxon>
        <taxon>Rhodymeniophycidae</taxon>
        <taxon>Gigartinales</taxon>
        <taxon>Gigartinaceae</taxon>
        <taxon>Chondrus</taxon>
    </lineage>
</organism>
<proteinExistence type="predicted"/>
<dbReference type="PANTHER" id="PTHR43795">
    <property type="entry name" value="BIFUNCTIONAL ASPARTATE AMINOTRANSFERASE AND GLUTAMATE/ASPARTATE-PREPHENATE AMINOTRANSFERASE-RELATED"/>
    <property type="match status" value="1"/>
</dbReference>
<dbReference type="GO" id="GO:0030170">
    <property type="term" value="F:pyridoxal phosphate binding"/>
    <property type="evidence" value="ECO:0007669"/>
    <property type="project" value="InterPro"/>
</dbReference>
<dbReference type="EMBL" id="HG001729">
    <property type="protein sequence ID" value="CDF35358.1"/>
    <property type="molecule type" value="Genomic_DNA"/>
</dbReference>
<evidence type="ECO:0000256" key="1">
    <source>
        <dbReference type="ARBA" id="ARBA00022898"/>
    </source>
</evidence>
<dbReference type="Gramene" id="CDF35358">
    <property type="protein sequence ID" value="CDF35358"/>
    <property type="gene ID" value="CHC_T00003413001"/>
</dbReference>
<dbReference type="CDD" id="cd00609">
    <property type="entry name" value="AAT_like"/>
    <property type="match status" value="1"/>
</dbReference>
<dbReference type="PANTHER" id="PTHR43795:SF39">
    <property type="entry name" value="AMINOTRANSFERASE CLASS I_CLASSII DOMAIN-CONTAINING PROTEIN"/>
    <property type="match status" value="1"/>
</dbReference>
<dbReference type="InterPro" id="IPR015422">
    <property type="entry name" value="PyrdxlP-dep_Trfase_small"/>
</dbReference>
<dbReference type="OrthoDB" id="691673at2759"/>
<keyword evidence="4" id="KW-1185">Reference proteome</keyword>
<name>R7QC34_CHOCR</name>
<dbReference type="PhylomeDB" id="R7QC34"/>
<evidence type="ECO:0000313" key="4">
    <source>
        <dbReference type="Proteomes" id="UP000012073"/>
    </source>
</evidence>
<dbReference type="KEGG" id="ccp:CHC_T00003413001"/>
<keyword evidence="1" id="KW-0663">Pyridoxal phosphate</keyword>
<dbReference type="InterPro" id="IPR050478">
    <property type="entry name" value="Ethylene_sulfur-biosynth"/>
</dbReference>
<protein>
    <recommendedName>
        <fullName evidence="2">Aminotransferase class I/classII large domain-containing protein</fullName>
    </recommendedName>
</protein>
<dbReference type="GO" id="GO:0008483">
    <property type="term" value="F:transaminase activity"/>
    <property type="evidence" value="ECO:0007669"/>
    <property type="project" value="TreeGrafter"/>
</dbReference>
<dbReference type="SUPFAM" id="SSF53383">
    <property type="entry name" value="PLP-dependent transferases"/>
    <property type="match status" value="1"/>
</dbReference>
<dbReference type="OMA" id="FRICVSA"/>
<dbReference type="AlphaFoldDB" id="R7QC34"/>
<dbReference type="InterPro" id="IPR015424">
    <property type="entry name" value="PyrdxlP-dep_Trfase"/>
</dbReference>
<dbReference type="GO" id="GO:0006520">
    <property type="term" value="P:amino acid metabolic process"/>
    <property type="evidence" value="ECO:0007669"/>
    <property type="project" value="TreeGrafter"/>
</dbReference>
<dbReference type="Pfam" id="PF00155">
    <property type="entry name" value="Aminotran_1_2"/>
    <property type="match status" value="1"/>
</dbReference>
<dbReference type="RefSeq" id="XP_005715177.1">
    <property type="nucleotide sequence ID" value="XM_005715120.1"/>
</dbReference>